<evidence type="ECO:0000313" key="3">
    <source>
        <dbReference type="Proteomes" id="UP001385951"/>
    </source>
</evidence>
<proteinExistence type="predicted"/>
<feature type="chain" id="PRO_5043609197" evidence="1">
    <location>
        <begin position="17"/>
        <end position="202"/>
    </location>
</feature>
<protein>
    <submittedName>
        <fullName evidence="2">Uncharacterized protein</fullName>
    </submittedName>
</protein>
<accession>A0AAW0FS03</accession>
<organism evidence="2 3">
    <name type="scientific">Cerrena zonata</name>
    <dbReference type="NCBI Taxonomy" id="2478898"/>
    <lineage>
        <taxon>Eukaryota</taxon>
        <taxon>Fungi</taxon>
        <taxon>Dikarya</taxon>
        <taxon>Basidiomycota</taxon>
        <taxon>Agaricomycotina</taxon>
        <taxon>Agaricomycetes</taxon>
        <taxon>Polyporales</taxon>
        <taxon>Cerrenaceae</taxon>
        <taxon>Cerrena</taxon>
    </lineage>
</organism>
<evidence type="ECO:0000256" key="1">
    <source>
        <dbReference type="SAM" id="SignalP"/>
    </source>
</evidence>
<gene>
    <name evidence="2" type="ORF">QCA50_015031</name>
</gene>
<dbReference type="EMBL" id="JASBNA010000038">
    <property type="protein sequence ID" value="KAK7682067.1"/>
    <property type="molecule type" value="Genomic_DNA"/>
</dbReference>
<evidence type="ECO:0000313" key="2">
    <source>
        <dbReference type="EMBL" id="KAK7682067.1"/>
    </source>
</evidence>
<keyword evidence="3" id="KW-1185">Reference proteome</keyword>
<dbReference type="AlphaFoldDB" id="A0AAW0FS03"/>
<sequence length="202" mass="21538">MISFVILTAFLGCVFALPEFRRDEGPSVQDLFLSCPGAAGSPNVERADRCTLIDIKNNPDIRLWAILGDPQLNCGGGTQPVTITIGGSQTVTTGYSVDANIGINIEGIQIGGGASSSQSTSITTSRSTMYVVSPGRQVVQVAGILHKSQTGNVQVNYGDRVAGHYIWYTGTEVTELTPTDDVEYDTHETKCGTDPRDLNNHS</sequence>
<name>A0AAW0FS03_9APHY</name>
<reference evidence="2 3" key="1">
    <citation type="submission" date="2022-09" db="EMBL/GenBank/DDBJ databases">
        <authorList>
            <person name="Palmer J.M."/>
        </authorList>
    </citation>
    <scope>NUCLEOTIDE SEQUENCE [LARGE SCALE GENOMIC DNA]</scope>
    <source>
        <strain evidence="2 3">DSM 7382</strain>
    </source>
</reference>
<feature type="signal peptide" evidence="1">
    <location>
        <begin position="1"/>
        <end position="16"/>
    </location>
</feature>
<dbReference type="Proteomes" id="UP001385951">
    <property type="component" value="Unassembled WGS sequence"/>
</dbReference>
<keyword evidence="1" id="KW-0732">Signal</keyword>
<comment type="caution">
    <text evidence="2">The sequence shown here is derived from an EMBL/GenBank/DDBJ whole genome shotgun (WGS) entry which is preliminary data.</text>
</comment>